<feature type="transmembrane region" description="Helical" evidence="8">
    <location>
        <begin position="107"/>
        <end position="126"/>
    </location>
</feature>
<organism evidence="10 11">
    <name type="scientific">Tetraparma gracilis</name>
    <dbReference type="NCBI Taxonomy" id="2962635"/>
    <lineage>
        <taxon>Eukaryota</taxon>
        <taxon>Sar</taxon>
        <taxon>Stramenopiles</taxon>
        <taxon>Ochrophyta</taxon>
        <taxon>Bolidophyceae</taxon>
        <taxon>Parmales</taxon>
        <taxon>Triparmaceae</taxon>
        <taxon>Tetraparma</taxon>
    </lineage>
</organism>
<keyword evidence="4 8" id="KW-0812">Transmembrane</keyword>
<feature type="transmembrane region" description="Helical" evidence="8">
    <location>
        <begin position="311"/>
        <end position="333"/>
    </location>
</feature>
<dbReference type="SUPFAM" id="SSF111352">
    <property type="entry name" value="Ammonium transporter"/>
    <property type="match status" value="1"/>
</dbReference>
<feature type="transmembrane region" description="Helical" evidence="8">
    <location>
        <begin position="21"/>
        <end position="46"/>
    </location>
</feature>
<evidence type="ECO:0000256" key="6">
    <source>
        <dbReference type="ARBA" id="ARBA00023136"/>
    </source>
</evidence>
<feature type="transmembrane region" description="Helical" evidence="8">
    <location>
        <begin position="345"/>
        <end position="363"/>
    </location>
</feature>
<dbReference type="Gene3D" id="1.10.3430.10">
    <property type="entry name" value="Ammonium transporter AmtB like domains"/>
    <property type="match status" value="1"/>
</dbReference>
<dbReference type="InterPro" id="IPR001905">
    <property type="entry name" value="Ammonium_transpt"/>
</dbReference>
<evidence type="ECO:0000313" key="10">
    <source>
        <dbReference type="EMBL" id="GMI38917.1"/>
    </source>
</evidence>
<evidence type="ECO:0000256" key="2">
    <source>
        <dbReference type="ARBA" id="ARBA00005887"/>
    </source>
</evidence>
<comment type="caution">
    <text evidence="10">The sequence shown here is derived from an EMBL/GenBank/DDBJ whole genome shotgun (WGS) entry which is preliminary data.</text>
</comment>
<evidence type="ECO:0000259" key="9">
    <source>
        <dbReference type="Pfam" id="PF00909"/>
    </source>
</evidence>
<gene>
    <name evidence="10" type="ORF">TeGR_g2645</name>
</gene>
<dbReference type="Proteomes" id="UP001165060">
    <property type="component" value="Unassembled WGS sequence"/>
</dbReference>
<comment type="similarity">
    <text evidence="2 8">Belongs to the ammonia transporter channel (TC 1.A.11.2) family.</text>
</comment>
<proteinExistence type="inferred from homology"/>
<dbReference type="InterPro" id="IPR029020">
    <property type="entry name" value="Ammonium/urea_transptr"/>
</dbReference>
<evidence type="ECO:0000256" key="5">
    <source>
        <dbReference type="ARBA" id="ARBA00022989"/>
    </source>
</evidence>
<accession>A0ABQ6N299</accession>
<feature type="transmembrane region" description="Helical" evidence="8">
    <location>
        <begin position="58"/>
        <end position="77"/>
    </location>
</feature>
<keyword evidence="5 8" id="KW-1133">Transmembrane helix</keyword>
<keyword evidence="3 8" id="KW-0813">Transport</keyword>
<dbReference type="InterPro" id="IPR024041">
    <property type="entry name" value="NH4_transpt_AmtB-like_dom"/>
</dbReference>
<evidence type="ECO:0000256" key="1">
    <source>
        <dbReference type="ARBA" id="ARBA00004141"/>
    </source>
</evidence>
<feature type="transmembrane region" description="Helical" evidence="8">
    <location>
        <begin position="391"/>
        <end position="412"/>
    </location>
</feature>
<evidence type="ECO:0000256" key="8">
    <source>
        <dbReference type="RuleBase" id="RU362002"/>
    </source>
</evidence>
<feature type="transmembrane region" description="Helical" evidence="8">
    <location>
        <begin position="133"/>
        <end position="156"/>
    </location>
</feature>
<keyword evidence="11" id="KW-1185">Reference proteome</keyword>
<evidence type="ECO:0000256" key="7">
    <source>
        <dbReference type="ARBA" id="ARBA00023177"/>
    </source>
</evidence>
<comment type="subcellular location">
    <subcellularLocation>
        <location evidence="8">Cell membrane</location>
        <topology evidence="8">Multi-pass membrane protein</topology>
    </subcellularLocation>
    <subcellularLocation>
        <location evidence="1">Membrane</location>
        <topology evidence="1">Multi-pass membrane protein</topology>
    </subcellularLocation>
</comment>
<feature type="transmembrane region" description="Helical" evidence="8">
    <location>
        <begin position="168"/>
        <end position="194"/>
    </location>
</feature>
<keyword evidence="6 8" id="KW-0472">Membrane</keyword>
<feature type="domain" description="Ammonium transporter AmtB-like" evidence="9">
    <location>
        <begin position="24"/>
        <end position="439"/>
    </location>
</feature>
<dbReference type="NCBIfam" id="TIGR00836">
    <property type="entry name" value="amt"/>
    <property type="match status" value="1"/>
</dbReference>
<dbReference type="PANTHER" id="PTHR11730">
    <property type="entry name" value="AMMONIUM TRANSPORTER"/>
    <property type="match status" value="1"/>
</dbReference>
<feature type="transmembrane region" description="Helical" evidence="8">
    <location>
        <begin position="252"/>
        <end position="275"/>
    </location>
</feature>
<feature type="transmembrane region" description="Helical" evidence="8">
    <location>
        <begin position="287"/>
        <end position="305"/>
    </location>
</feature>
<dbReference type="PANTHER" id="PTHR11730:SF6">
    <property type="entry name" value="AMMONIUM TRANSPORTER"/>
    <property type="match status" value="1"/>
</dbReference>
<dbReference type="Pfam" id="PF00909">
    <property type="entry name" value="Ammonium_transp"/>
    <property type="match status" value="1"/>
</dbReference>
<name>A0ABQ6N299_9STRA</name>
<dbReference type="EMBL" id="BRYB01000849">
    <property type="protein sequence ID" value="GMI38917.1"/>
    <property type="molecule type" value="Genomic_DNA"/>
</dbReference>
<evidence type="ECO:0000256" key="4">
    <source>
        <dbReference type="ARBA" id="ARBA00022692"/>
    </source>
</evidence>
<reference evidence="10 11" key="1">
    <citation type="journal article" date="2023" name="Commun. Biol.">
        <title>Genome analysis of Parmales, the sister group of diatoms, reveals the evolutionary specialization of diatoms from phago-mixotrophs to photoautotrophs.</title>
        <authorList>
            <person name="Ban H."/>
            <person name="Sato S."/>
            <person name="Yoshikawa S."/>
            <person name="Yamada K."/>
            <person name="Nakamura Y."/>
            <person name="Ichinomiya M."/>
            <person name="Sato N."/>
            <person name="Blanc-Mathieu R."/>
            <person name="Endo H."/>
            <person name="Kuwata A."/>
            <person name="Ogata H."/>
        </authorList>
    </citation>
    <scope>NUCLEOTIDE SEQUENCE [LARGE SCALE GENOMIC DNA]</scope>
</reference>
<evidence type="ECO:0000256" key="3">
    <source>
        <dbReference type="ARBA" id="ARBA00022448"/>
    </source>
</evidence>
<evidence type="ECO:0000313" key="11">
    <source>
        <dbReference type="Proteomes" id="UP001165060"/>
    </source>
</evidence>
<protein>
    <recommendedName>
        <fullName evidence="8">Ammonium transporter</fullName>
    </recommendedName>
</protein>
<sequence length="463" mass="48825">MDCMAVTFDTSLASQAEAVDIFYFLFAAALVFFMQCGFAMLCAGSVREKNVKNIMLKNLLDAAGGAIGFWSLGYAFAYGGEELGTTSFIGSAGFFEAGGDTGSHHGWFFQFAFAATAATIVAGTVAERCSMIAYLMYSMMLTAFVYPVVAHAIWSVSGFLSAGNSDPLFGVGVVDFAGSGVVHLTGGVSAFWAAKVLGPRIGRFTDDKGNELDVPNEMPGHSASLQMLGTFILWTGWYGFNPGSTLGITGGVATIASLSAVTTTIAAASGCVSCLMCRFVMSDDNTWDLTAAMNGCLGGLVAITANCAVVHPWAAFIIGIIAGPVYLGGSNLLIKLKIDDTVDAVPVHMFNGMWGLIATGLFANPDLKEAAYGNRIAGLFYGDGELLGAELITILFVFGWVTAIMLPFFIFLRKAGLFRVSQMDEEIGLDISKHGGSAYVMAGPSEAALKKFEDEKPSDDNKL</sequence>
<keyword evidence="7 8" id="KW-0924">Ammonia transport</keyword>